<evidence type="ECO:0000313" key="4">
    <source>
        <dbReference type="EMBL" id="TRY76440.1"/>
    </source>
</evidence>
<name>A0A553PFI2_TIGCA</name>
<keyword evidence="5" id="KW-1185">Reference proteome</keyword>
<gene>
    <name evidence="4" type="ORF">TCAL_00059</name>
</gene>
<accession>A0A553PFI2</accession>
<keyword evidence="3" id="KW-0732">Signal</keyword>
<feature type="compositionally biased region" description="Basic and acidic residues" evidence="2">
    <location>
        <begin position="291"/>
        <end position="310"/>
    </location>
</feature>
<evidence type="ECO:0000256" key="1">
    <source>
        <dbReference type="PROSITE-ProRule" id="PRU00497"/>
    </source>
</evidence>
<evidence type="ECO:0000256" key="2">
    <source>
        <dbReference type="SAM" id="MobiDB-lite"/>
    </source>
</evidence>
<reference evidence="4 5" key="1">
    <citation type="journal article" date="2018" name="Nat. Ecol. Evol.">
        <title>Genomic signatures of mitonuclear coevolution across populations of Tigriopus californicus.</title>
        <authorList>
            <person name="Barreto F.S."/>
            <person name="Watson E.T."/>
            <person name="Lima T.G."/>
            <person name="Willett C.S."/>
            <person name="Edmands S."/>
            <person name="Li W."/>
            <person name="Burton R.S."/>
        </authorList>
    </citation>
    <scope>NUCLEOTIDE SEQUENCE [LARGE SCALE GENOMIC DNA]</scope>
    <source>
        <strain evidence="4 5">San Diego</strain>
    </source>
</reference>
<feature type="region of interest" description="Disordered" evidence="2">
    <location>
        <begin position="261"/>
        <end position="355"/>
    </location>
</feature>
<feature type="region of interest" description="Disordered" evidence="2">
    <location>
        <begin position="123"/>
        <end position="214"/>
    </location>
</feature>
<dbReference type="InterPro" id="IPR000618">
    <property type="entry name" value="Insect_cuticle"/>
</dbReference>
<dbReference type="EMBL" id="VCGU01000004">
    <property type="protein sequence ID" value="TRY76440.1"/>
    <property type="molecule type" value="Genomic_DNA"/>
</dbReference>
<proteinExistence type="predicted"/>
<protein>
    <submittedName>
        <fullName evidence="4">Uncharacterized protein</fullName>
    </submittedName>
</protein>
<dbReference type="Proteomes" id="UP000318571">
    <property type="component" value="Chromosome 5"/>
</dbReference>
<dbReference type="GO" id="GO:0008010">
    <property type="term" value="F:structural constituent of chitin-based larval cuticle"/>
    <property type="evidence" value="ECO:0007669"/>
    <property type="project" value="TreeGrafter"/>
</dbReference>
<dbReference type="InterPro" id="IPR050468">
    <property type="entry name" value="Cuticle_Struct_Prot"/>
</dbReference>
<dbReference type="PANTHER" id="PTHR10380">
    <property type="entry name" value="CUTICLE PROTEIN"/>
    <property type="match status" value="1"/>
</dbReference>
<feature type="compositionally biased region" description="Acidic residues" evidence="2">
    <location>
        <begin position="123"/>
        <end position="133"/>
    </location>
</feature>
<feature type="compositionally biased region" description="Basic and acidic residues" evidence="2">
    <location>
        <begin position="196"/>
        <end position="210"/>
    </location>
</feature>
<dbReference type="GO" id="GO:0062129">
    <property type="term" value="C:chitin-based extracellular matrix"/>
    <property type="evidence" value="ECO:0007669"/>
    <property type="project" value="TreeGrafter"/>
</dbReference>
<dbReference type="Pfam" id="PF00379">
    <property type="entry name" value="Chitin_bind_4"/>
    <property type="match status" value="3"/>
</dbReference>
<dbReference type="PROSITE" id="PS51155">
    <property type="entry name" value="CHIT_BIND_RR_2"/>
    <property type="match status" value="3"/>
</dbReference>
<sequence>MTHLRGILIASLLLTPGWLLSLVACDATPITNNNSNNNNNNPNQQNEINHPYNQFHIQTDEGSNRFFKYQTKGGQFRKETRLDDGSVVGSYGWIDAHGLLRLWDYVADKKGYRIVKTRILRFDEEEEEEEEEKEKEKEGEEPLDNQIAGGRKDASSTTHAKSKRTKSRALFDGGPLTSKVMFDSSSFSGRSPVTDIHNRDNTEQREQREEDANDVVKQIVIDQDNEESKKTPSVADLSRMHFRLQRRIDGANGVTHIQVEPLFSQPQEESHEISSSDITTTEAPRGQGPSEELHHDSRRRGFQESDESRGTPRRHGFFKKIEPRGEGTRLQYTPRRAAQIRRRNKSARNSQTYHISGERGGKFVIVKRKRRPSNPEKLSPHENDLSVNYETENIFHLEKQSLNSGGQERRGEYGYIDPFGIRRVVVYSIGAEGDLVKIKENDFVALSKPLQRAPGTPDNPQLQYHVQTDQGPERFFRFQTLSGQYRKEQILPDGSVVGSYGWVDPNGVLRLFDYVSDNLGYRIEKQRLFKVGKITEETATLETRGGDLNLGFEVFPLDFDSDPAFNGLASAKGGVPLGGTSGFRSIHGPEGSFHLTPSYQVASLTSTNDPANPISKQGQATFFEGDPILVQPIQEKPKLGLETLAHPGSLAWTIGKSSLAHNVFKVTVTQPGPAE</sequence>
<dbReference type="PROSITE" id="PS51257">
    <property type="entry name" value="PROKAR_LIPOPROTEIN"/>
    <property type="match status" value="1"/>
</dbReference>
<dbReference type="AlphaFoldDB" id="A0A553PFI2"/>
<keyword evidence="1" id="KW-0193">Cuticle</keyword>
<feature type="chain" id="PRO_5022051146" evidence="3">
    <location>
        <begin position="26"/>
        <end position="675"/>
    </location>
</feature>
<evidence type="ECO:0000256" key="3">
    <source>
        <dbReference type="SAM" id="SignalP"/>
    </source>
</evidence>
<organism evidence="4 5">
    <name type="scientific">Tigriopus californicus</name>
    <name type="common">Marine copepod</name>
    <dbReference type="NCBI Taxonomy" id="6832"/>
    <lineage>
        <taxon>Eukaryota</taxon>
        <taxon>Metazoa</taxon>
        <taxon>Ecdysozoa</taxon>
        <taxon>Arthropoda</taxon>
        <taxon>Crustacea</taxon>
        <taxon>Multicrustacea</taxon>
        <taxon>Hexanauplia</taxon>
        <taxon>Copepoda</taxon>
        <taxon>Harpacticoida</taxon>
        <taxon>Harpacticidae</taxon>
        <taxon>Tigriopus</taxon>
    </lineage>
</organism>
<comment type="caution">
    <text evidence="4">The sequence shown here is derived from an EMBL/GenBank/DDBJ whole genome shotgun (WGS) entry which is preliminary data.</text>
</comment>
<evidence type="ECO:0000313" key="5">
    <source>
        <dbReference type="Proteomes" id="UP000318571"/>
    </source>
</evidence>
<dbReference type="PANTHER" id="PTHR10380:SF206">
    <property type="entry name" value="GH27759P"/>
    <property type="match status" value="1"/>
</dbReference>
<feature type="signal peptide" evidence="3">
    <location>
        <begin position="1"/>
        <end position="25"/>
    </location>
</feature>